<dbReference type="AlphaFoldDB" id="A0AAN0XT82"/>
<sequence>MDFSELASQLGVSGLLTRDNLFLIMVLVGTVLGVLAIGMLVLGFNSPLKRKLKAIGGEVQGPQRSDRLDNALESIAPVMVPNSKKERDSIQRQLIQAGFHDATALSFFYALKLVTLLIGLFFAAATYLLMQGSSYMLLLILACLWVGLFGPNMVLAKMVSERIEKIKAGVPDALDLLVVCTESGLGFNAALKRVGEELSISHPEFADELDMVCAKIQAGVEMPVAFKELVDRTGAEELTGLVSMLSHAAKIGGSIAQTLRDYTEDYRDKRTQAAEEVAAKIPTKMLFPMVLFIWPCFFIVAIGPGLLTLLDALK</sequence>
<dbReference type="Pfam" id="PF00482">
    <property type="entry name" value="T2SSF"/>
    <property type="match status" value="1"/>
</dbReference>
<evidence type="ECO:0000313" key="8">
    <source>
        <dbReference type="EMBL" id="ANO32231.1"/>
    </source>
</evidence>
<dbReference type="Proteomes" id="UP000092018">
    <property type="component" value="Chromosome 1"/>
</dbReference>
<feature type="transmembrane region" description="Helical" evidence="6">
    <location>
        <begin position="20"/>
        <end position="44"/>
    </location>
</feature>
<accession>A0AAN0XT82</accession>
<evidence type="ECO:0000256" key="1">
    <source>
        <dbReference type="ARBA" id="ARBA00004651"/>
    </source>
</evidence>
<protein>
    <submittedName>
        <fullName evidence="8">Pilus assembly protein TadC</fullName>
    </submittedName>
</protein>
<feature type="transmembrane region" description="Helical" evidence="6">
    <location>
        <begin position="135"/>
        <end position="155"/>
    </location>
</feature>
<evidence type="ECO:0000256" key="6">
    <source>
        <dbReference type="SAM" id="Phobius"/>
    </source>
</evidence>
<evidence type="ECO:0000256" key="5">
    <source>
        <dbReference type="ARBA" id="ARBA00023136"/>
    </source>
</evidence>
<evidence type="ECO:0000313" key="9">
    <source>
        <dbReference type="Proteomes" id="UP000092018"/>
    </source>
</evidence>
<dbReference type="InterPro" id="IPR018076">
    <property type="entry name" value="T2SS_GspF_dom"/>
</dbReference>
<keyword evidence="2" id="KW-1003">Cell membrane</keyword>
<organism evidence="8 9">
    <name type="scientific">Vibrio breoganii</name>
    <dbReference type="NCBI Taxonomy" id="553239"/>
    <lineage>
        <taxon>Bacteria</taxon>
        <taxon>Pseudomonadati</taxon>
        <taxon>Pseudomonadota</taxon>
        <taxon>Gammaproteobacteria</taxon>
        <taxon>Vibrionales</taxon>
        <taxon>Vibrionaceae</taxon>
        <taxon>Vibrio</taxon>
    </lineage>
</organism>
<gene>
    <name evidence="8" type="ORF">A6E01_02950</name>
</gene>
<dbReference type="RefSeq" id="WP_065209527.1">
    <property type="nucleotide sequence ID" value="NZ_CP016177.1"/>
</dbReference>
<proteinExistence type="predicted"/>
<dbReference type="EMBL" id="CP016177">
    <property type="protein sequence ID" value="ANO32231.1"/>
    <property type="molecule type" value="Genomic_DNA"/>
</dbReference>
<evidence type="ECO:0000256" key="4">
    <source>
        <dbReference type="ARBA" id="ARBA00022989"/>
    </source>
</evidence>
<dbReference type="GO" id="GO:0005886">
    <property type="term" value="C:plasma membrane"/>
    <property type="evidence" value="ECO:0007669"/>
    <property type="project" value="UniProtKB-SubCell"/>
</dbReference>
<keyword evidence="3 6" id="KW-0812">Transmembrane</keyword>
<evidence type="ECO:0000259" key="7">
    <source>
        <dbReference type="Pfam" id="PF00482"/>
    </source>
</evidence>
<keyword evidence="5 6" id="KW-0472">Membrane</keyword>
<keyword evidence="4 6" id="KW-1133">Transmembrane helix</keyword>
<dbReference type="PANTHER" id="PTHR35007:SF2">
    <property type="entry name" value="PILUS ASSEMBLE PROTEIN"/>
    <property type="match status" value="1"/>
</dbReference>
<evidence type="ECO:0000256" key="2">
    <source>
        <dbReference type="ARBA" id="ARBA00022475"/>
    </source>
</evidence>
<name>A0AAN0XT82_9VIBR</name>
<comment type="subcellular location">
    <subcellularLocation>
        <location evidence="1">Cell membrane</location>
        <topology evidence="1">Multi-pass membrane protein</topology>
    </subcellularLocation>
</comment>
<feature type="domain" description="Type II secretion system protein GspF" evidence="7">
    <location>
        <begin position="174"/>
        <end position="301"/>
    </location>
</feature>
<reference evidence="8 9" key="1">
    <citation type="submission" date="2016-06" db="EMBL/GenBank/DDBJ databases">
        <title>Adaptive Radiation by Waves of Gene Transfer Leads to Fine-Scale Resource Partitioning in Marine Microbes.</title>
        <authorList>
            <person name="Hehemann J.-H."/>
            <person name="Arevalo P."/>
            <person name="Datta M.S."/>
            <person name="Yu X."/>
            <person name="Corzett C."/>
            <person name="Henschel A."/>
            <person name="Preheim S.P."/>
            <person name="Timberlake S."/>
            <person name="Alm E.J."/>
            <person name="Polz M.F."/>
        </authorList>
    </citation>
    <scope>NUCLEOTIDE SEQUENCE [LARGE SCALE GENOMIC DNA]</scope>
    <source>
        <strain evidence="8 9">FF50</strain>
    </source>
</reference>
<dbReference type="PANTHER" id="PTHR35007">
    <property type="entry name" value="INTEGRAL MEMBRANE PROTEIN-RELATED"/>
    <property type="match status" value="1"/>
</dbReference>
<dbReference type="KEGG" id="vbr:A6E01_02950"/>
<feature type="transmembrane region" description="Helical" evidence="6">
    <location>
        <begin position="290"/>
        <end position="310"/>
    </location>
</feature>
<evidence type="ECO:0000256" key="3">
    <source>
        <dbReference type="ARBA" id="ARBA00022692"/>
    </source>
</evidence>
<feature type="transmembrane region" description="Helical" evidence="6">
    <location>
        <begin position="107"/>
        <end position="129"/>
    </location>
</feature>